<dbReference type="AlphaFoldDB" id="A1YVE9"/>
<evidence type="ECO:0000313" key="3">
    <source>
        <dbReference type="EMBL" id="ABM21432.1"/>
    </source>
</evidence>
<dbReference type="InterPro" id="IPR001296">
    <property type="entry name" value="Glyco_trans_1"/>
</dbReference>
<accession>A1YVE9</accession>
<sequence length="369" mass="42695">MESLKKILQIGMTSNYGGIESFIMNVYRNIDRNKFQFDFVNMETGGKALAYSDEIKSLGGKIYNIPGRRENLKANRNQLKKIIEENNYDFVHNNVLTWSYSDGITLPLKYSNSKVIVHSHNSYMNPGMYARRVLNFVNRRLNYRNDIIRLSCSEGATRWLFRNRSAVVIPNGIETKDYSFNPIIRDEYRRKFNVENKNVFLHVGRLSHQKNHDFLFRWFKEILKKDSNSILFLVGDGELREKLQQKAKELDISSHVKFLGIRDDVKNLMFMSDAFLFPSHYEGLGIVLIEAQATGLQCIASNNIEPEAKVTNQIKTIDITASPKKYVDLALKSVKESRESNRIKSYKEVQKAGYDISNTVEILEGIYSK</sequence>
<evidence type="ECO:0000259" key="2">
    <source>
        <dbReference type="Pfam" id="PF13439"/>
    </source>
</evidence>
<dbReference type="CDD" id="cd03812">
    <property type="entry name" value="GT4_CapH-like"/>
    <property type="match status" value="1"/>
</dbReference>
<dbReference type="InterPro" id="IPR050194">
    <property type="entry name" value="Glycosyltransferase_grp1"/>
</dbReference>
<gene>
    <name evidence="3" type="ORF">NCC2767LJ0009</name>
</gene>
<dbReference type="Pfam" id="PF13439">
    <property type="entry name" value="Glyco_transf_4"/>
    <property type="match status" value="1"/>
</dbReference>
<dbReference type="PANTHER" id="PTHR45947:SF3">
    <property type="entry name" value="SULFOQUINOVOSYL TRANSFERASE SQD2"/>
    <property type="match status" value="1"/>
</dbReference>
<dbReference type="EMBL" id="EF138835">
    <property type="protein sequence ID" value="ABM21432.1"/>
    <property type="molecule type" value="Genomic_DNA"/>
</dbReference>
<reference evidence="3" key="1">
    <citation type="journal article" date="2007" name="J. Bacteriol.">
        <title>Similarity and differences in the Lactobacillus acidophilus group identified by polyphasic analysis and comparative genomics.</title>
        <authorList>
            <person name="Berger B."/>
            <person name="Pridmore R.D."/>
            <person name="Barretto C."/>
            <person name="Delmas-Julien F."/>
            <person name="Schreiber K."/>
            <person name="Arigoni F."/>
            <person name="Brussow H."/>
        </authorList>
    </citation>
    <scope>NUCLEOTIDE SEQUENCE</scope>
    <source>
        <strain evidence="3">NCC 2767</strain>
    </source>
</reference>
<dbReference type="Gene3D" id="3.40.50.2000">
    <property type="entry name" value="Glycogen Phosphorylase B"/>
    <property type="match status" value="2"/>
</dbReference>
<protein>
    <submittedName>
        <fullName evidence="3">Glycosyltransferase</fullName>
    </submittedName>
</protein>
<dbReference type="GO" id="GO:0016757">
    <property type="term" value="F:glycosyltransferase activity"/>
    <property type="evidence" value="ECO:0007669"/>
    <property type="project" value="InterPro"/>
</dbReference>
<dbReference type="CAZy" id="GT4">
    <property type="family name" value="Glycosyltransferase Family 4"/>
</dbReference>
<name>A1YVE9_LACJH</name>
<dbReference type="SUPFAM" id="SSF53756">
    <property type="entry name" value="UDP-Glycosyltransferase/glycogen phosphorylase"/>
    <property type="match status" value="1"/>
</dbReference>
<organism evidence="3">
    <name type="scientific">Lactobacillus johnsonii</name>
    <dbReference type="NCBI Taxonomy" id="33959"/>
    <lineage>
        <taxon>Bacteria</taxon>
        <taxon>Bacillati</taxon>
        <taxon>Bacillota</taxon>
        <taxon>Bacilli</taxon>
        <taxon>Lactobacillales</taxon>
        <taxon>Lactobacillaceae</taxon>
        <taxon>Lactobacillus</taxon>
    </lineage>
</organism>
<dbReference type="InterPro" id="IPR028098">
    <property type="entry name" value="Glyco_trans_4-like_N"/>
</dbReference>
<proteinExistence type="predicted"/>
<keyword evidence="3" id="KW-0808">Transferase</keyword>
<feature type="domain" description="Glycosyl transferase family 1" evidence="1">
    <location>
        <begin position="185"/>
        <end position="346"/>
    </location>
</feature>
<evidence type="ECO:0000259" key="1">
    <source>
        <dbReference type="Pfam" id="PF00534"/>
    </source>
</evidence>
<dbReference type="PANTHER" id="PTHR45947">
    <property type="entry name" value="SULFOQUINOVOSYL TRANSFERASE SQD2"/>
    <property type="match status" value="1"/>
</dbReference>
<feature type="domain" description="Glycosyltransferase subfamily 4-like N-terminal" evidence="2">
    <location>
        <begin position="16"/>
        <end position="176"/>
    </location>
</feature>
<dbReference type="Pfam" id="PF00534">
    <property type="entry name" value="Glycos_transf_1"/>
    <property type="match status" value="1"/>
</dbReference>